<dbReference type="PROSITE" id="PS50175">
    <property type="entry name" value="ASP_PROT_RETROV"/>
    <property type="match status" value="1"/>
</dbReference>
<dbReference type="InterPro" id="IPR043128">
    <property type="entry name" value="Rev_trsase/Diguanyl_cyclase"/>
</dbReference>
<evidence type="ECO:0000256" key="1">
    <source>
        <dbReference type="ARBA" id="ARBA00012493"/>
    </source>
</evidence>
<keyword evidence="5" id="KW-0255">Endonuclease</keyword>
<accession>A0ABM5KF40</accession>
<feature type="domain" description="Peptidase A2" evidence="12">
    <location>
        <begin position="325"/>
        <end position="402"/>
    </location>
</feature>
<evidence type="ECO:0000256" key="4">
    <source>
        <dbReference type="ARBA" id="ARBA00022722"/>
    </source>
</evidence>
<dbReference type="Pfam" id="PF17919">
    <property type="entry name" value="RT_RNaseH_2"/>
    <property type="match status" value="1"/>
</dbReference>
<dbReference type="InterPro" id="IPR001995">
    <property type="entry name" value="Peptidase_A2_cat"/>
</dbReference>
<evidence type="ECO:0000256" key="5">
    <source>
        <dbReference type="ARBA" id="ARBA00022759"/>
    </source>
</evidence>
<evidence type="ECO:0000256" key="6">
    <source>
        <dbReference type="ARBA" id="ARBA00022801"/>
    </source>
</evidence>
<name>A0ABM5KF40_DIAVI</name>
<keyword evidence="16" id="KW-1185">Reference proteome</keyword>
<dbReference type="Gene3D" id="3.30.70.270">
    <property type="match status" value="2"/>
</dbReference>
<keyword evidence="10" id="KW-0695">RNA-directed DNA polymerase</keyword>
<evidence type="ECO:0000259" key="14">
    <source>
        <dbReference type="PROSITE" id="PS50994"/>
    </source>
</evidence>
<dbReference type="InterPro" id="IPR043502">
    <property type="entry name" value="DNA/RNA_pol_sf"/>
</dbReference>
<dbReference type="InterPro" id="IPR021109">
    <property type="entry name" value="Peptidase_aspartic_dom_sf"/>
</dbReference>
<dbReference type="CDD" id="cd01647">
    <property type="entry name" value="RT_LTR"/>
    <property type="match status" value="1"/>
</dbReference>
<evidence type="ECO:0000256" key="8">
    <source>
        <dbReference type="ARBA" id="ARBA00022884"/>
    </source>
</evidence>
<dbReference type="InterPro" id="IPR001584">
    <property type="entry name" value="Integrase_cat-core"/>
</dbReference>
<evidence type="ECO:0000256" key="11">
    <source>
        <dbReference type="SAM" id="MobiDB-lite"/>
    </source>
</evidence>
<dbReference type="SUPFAM" id="SSF50630">
    <property type="entry name" value="Acid proteases"/>
    <property type="match status" value="1"/>
</dbReference>
<proteinExistence type="predicted"/>
<dbReference type="InterPro" id="IPR018061">
    <property type="entry name" value="Retropepsins"/>
</dbReference>
<dbReference type="PANTHER" id="PTHR37984">
    <property type="entry name" value="PROTEIN CBG26694"/>
    <property type="match status" value="1"/>
</dbReference>
<protein>
    <recommendedName>
        <fullName evidence="1">RNA-directed DNA polymerase</fullName>
        <ecNumber evidence="1">2.7.7.49</ecNumber>
    </recommendedName>
</protein>
<dbReference type="Pfam" id="PF00078">
    <property type="entry name" value="RVT_1"/>
    <property type="match status" value="1"/>
</dbReference>
<feature type="compositionally biased region" description="Polar residues" evidence="11">
    <location>
        <begin position="1339"/>
        <end position="1352"/>
    </location>
</feature>
<keyword evidence="8" id="KW-0694">RNA-binding</keyword>
<dbReference type="Pfam" id="PF17921">
    <property type="entry name" value="Integrase_H2C2"/>
    <property type="match status" value="1"/>
</dbReference>
<dbReference type="InterPro" id="IPR000477">
    <property type="entry name" value="RT_dom"/>
</dbReference>
<evidence type="ECO:0000256" key="2">
    <source>
        <dbReference type="ARBA" id="ARBA00022679"/>
    </source>
</evidence>
<dbReference type="SUPFAM" id="SSF56672">
    <property type="entry name" value="DNA/RNA polymerases"/>
    <property type="match status" value="1"/>
</dbReference>
<reference evidence="15" key="1">
    <citation type="submission" date="2025-05" db="UniProtKB">
        <authorList>
            <consortium name="EnsemblMetazoa"/>
        </authorList>
    </citation>
    <scope>IDENTIFICATION</scope>
</reference>
<feature type="domain" description="Reverse transcriptase" evidence="13">
    <location>
        <begin position="502"/>
        <end position="678"/>
    </location>
</feature>
<dbReference type="PROSITE" id="PS00141">
    <property type="entry name" value="ASP_PROTEASE"/>
    <property type="match status" value="1"/>
</dbReference>
<dbReference type="InterPro" id="IPR001969">
    <property type="entry name" value="Aspartic_peptidase_AS"/>
</dbReference>
<dbReference type="PROSITE" id="PS50878">
    <property type="entry name" value="RT_POL"/>
    <property type="match status" value="1"/>
</dbReference>
<dbReference type="GeneID" id="126886022"/>
<dbReference type="SUPFAM" id="SSF53098">
    <property type="entry name" value="Ribonuclease H-like"/>
    <property type="match status" value="1"/>
</dbReference>
<keyword evidence="9" id="KW-0229">DNA integration</keyword>
<keyword evidence="3" id="KW-0548">Nucleotidyltransferase</keyword>
<dbReference type="InterPro" id="IPR036397">
    <property type="entry name" value="RNaseH_sf"/>
</dbReference>
<dbReference type="InterPro" id="IPR012337">
    <property type="entry name" value="RNaseH-like_sf"/>
</dbReference>
<evidence type="ECO:0000313" key="16">
    <source>
        <dbReference type="Proteomes" id="UP001652700"/>
    </source>
</evidence>
<dbReference type="Pfam" id="PF00077">
    <property type="entry name" value="RVP"/>
    <property type="match status" value="1"/>
</dbReference>
<dbReference type="PANTHER" id="PTHR37984:SF9">
    <property type="entry name" value="INTEGRASE CATALYTIC DOMAIN-CONTAINING PROTEIN"/>
    <property type="match status" value="1"/>
</dbReference>
<evidence type="ECO:0000313" key="15">
    <source>
        <dbReference type="EnsemblMetazoa" id="XP_050508816.1"/>
    </source>
</evidence>
<keyword evidence="4" id="KW-0540">Nuclease</keyword>
<dbReference type="InterPro" id="IPR041577">
    <property type="entry name" value="RT_RNaseH_2"/>
</dbReference>
<dbReference type="RefSeq" id="XP_050508816.1">
    <property type="nucleotide sequence ID" value="XM_050652859.1"/>
</dbReference>
<dbReference type="CDD" id="cd09274">
    <property type="entry name" value="RNase_HI_RT_Ty3"/>
    <property type="match status" value="1"/>
</dbReference>
<dbReference type="Gene3D" id="2.40.70.10">
    <property type="entry name" value="Acid Proteases"/>
    <property type="match status" value="1"/>
</dbReference>
<evidence type="ECO:0000259" key="12">
    <source>
        <dbReference type="PROSITE" id="PS50175"/>
    </source>
</evidence>
<organism evidence="15 16">
    <name type="scientific">Diabrotica virgifera virgifera</name>
    <name type="common">western corn rootworm</name>
    <dbReference type="NCBI Taxonomy" id="50390"/>
    <lineage>
        <taxon>Eukaryota</taxon>
        <taxon>Metazoa</taxon>
        <taxon>Ecdysozoa</taxon>
        <taxon>Arthropoda</taxon>
        <taxon>Hexapoda</taxon>
        <taxon>Insecta</taxon>
        <taxon>Pterygota</taxon>
        <taxon>Neoptera</taxon>
        <taxon>Endopterygota</taxon>
        <taxon>Coleoptera</taxon>
        <taxon>Polyphaga</taxon>
        <taxon>Cucujiformia</taxon>
        <taxon>Chrysomeloidea</taxon>
        <taxon>Chrysomelidae</taxon>
        <taxon>Galerucinae</taxon>
        <taxon>Diabroticina</taxon>
        <taxon>Diabroticites</taxon>
        <taxon>Diabrotica</taxon>
    </lineage>
</organism>
<dbReference type="Proteomes" id="UP001652700">
    <property type="component" value="Unplaced"/>
</dbReference>
<dbReference type="InterPro" id="IPR041588">
    <property type="entry name" value="Integrase_H2C2"/>
</dbReference>
<dbReference type="Pfam" id="PF00665">
    <property type="entry name" value="rve"/>
    <property type="match status" value="1"/>
</dbReference>
<feature type="region of interest" description="Disordered" evidence="11">
    <location>
        <begin position="1339"/>
        <end position="1362"/>
    </location>
</feature>
<keyword evidence="6" id="KW-0378">Hydrolase</keyword>
<evidence type="ECO:0000256" key="10">
    <source>
        <dbReference type="ARBA" id="ARBA00022918"/>
    </source>
</evidence>
<evidence type="ECO:0000256" key="7">
    <source>
        <dbReference type="ARBA" id="ARBA00022842"/>
    </source>
</evidence>
<evidence type="ECO:0000256" key="9">
    <source>
        <dbReference type="ARBA" id="ARBA00022908"/>
    </source>
</evidence>
<feature type="domain" description="Integrase catalytic" evidence="14">
    <location>
        <begin position="1054"/>
        <end position="1164"/>
    </location>
</feature>
<dbReference type="InterPro" id="IPR050951">
    <property type="entry name" value="Retrovirus_Pol_polyprotein"/>
</dbReference>
<evidence type="ECO:0000259" key="13">
    <source>
        <dbReference type="PROSITE" id="PS50878"/>
    </source>
</evidence>
<dbReference type="EnsemblMetazoa" id="XM_050652859.1">
    <property type="protein sequence ID" value="XP_050508816.1"/>
    <property type="gene ID" value="LOC126886022"/>
</dbReference>
<dbReference type="PROSITE" id="PS50994">
    <property type="entry name" value="INTEGRASE"/>
    <property type="match status" value="1"/>
</dbReference>
<sequence length="1384" mass="158187">MAENQAGSHVLANMATVSAPSEFNFSLPGSWNQWKKRLERYMSVSGFINKPEAEKIDMLVYLMGAEAEEIITQFNLTPAQQVYSIIIEKFDAHFIPQKNVIFERFKFNTRSQQPGESVDAYITALHSLAEHCSYGALKDELIRDRIVVGVLDVKVSERLQLQKNLTLGEAVLTVRQAELQNSQNRILRQERVQEVATVNAHRGNYWSQSQAEPNKYGQQNTWGKSNKNYKCTYCSVPSCNSRERCPAKDSRCRLCGKKGHWQARCRSGRNVRVVEGQNCAESEVGIENEMENLQVNNFDFHLGHIYTNDKDQWFAKVLVDNKYVMPFLVDTGADVSCVSRNMLSDFYKNKMYVCQESIGGPDNKKLEIEGKIDVNLTYNDNMCSESLYVVKNLKVPILGRPGIIKLKMLNINKNSSRYINNLVSKNINAFGAESETYSASKYSLETIAESFQGIFDDIGEFKTEMKLELKSNVQPFAQSVPRVVPLPLMPKLKVELDRLLQLGIIKPIEEHTRWVSPIVCVPKGDSVRLCGDYTKLNQSVLRAYFPLPKIEHTLAQLKNSIIFSKLDTTSGYFQIKLKPESQLLTTFITPFGRYFFTRLPFGISCSPEYFALRFSKILSGMKGVVFYMDDILIHASSVKEHDEILNQVLIKLHSEGITLNKNKCVIAAKSVKYLGHIITTSGVKIDPERVRAIREFPEPENKTELLRLLGMINFAGKYIKNKSEILEPLTSLLKKDSVFLWGPAQIQALNTLEKCLESSPNLSYFDANKTIVVNSDSSCFGIGTCLMQENLDKSREIVAFSSRLLSQVEGRYAQIEKEALAITWAAEKFADYITGVKDLIFETDSKPLVQILQTKNVDELSPRLQRFRMRLMRYNYKVVYIPGKQLVVSDALSRSPIKNSVPSNDELTGIEVEGYVKSVIRNLPIKDRFIKQIIEEQINDPVLQIIKQYTLTSWPEKSKIPVHVLPYFQFRYDISFCENLLLKSSRIIIPAALQLKCLEYIHTGHLGVVKCRDRAKSTVWWIGLSSQIEKMIRNCPNCVENRENIKETFYKEESCTRPWEKIALDLFKLDKWFLIVVDYYSRYFEIFELSSMTEIVIINHLKGLFSRYGIPNIVRSDNGPQFSTLFKKFASNYNFIHVTSSPYFAQSNGLVERAVKTAKELIKKNSEDIFLALLAYRATPLRCGLSPAELFFSRKLRTNLPQLSLNLEQSVVKGGVSLRERENKEKQADNYNSRHRAKDMQPLYVGDSVWIIDIRQYGKVIEICEEPRSYVVQTNSGQFRRNRWHLVQAPYYTPDTSNQLVPKKFVDGSDLATPGFSHKEKENENINNSSDTLETIHGSQSCGVDASPNKSDVQSEHLPVQEPDMLLRPKRNIKKPIYLSDYSC</sequence>
<keyword evidence="7" id="KW-0460">Magnesium</keyword>
<evidence type="ECO:0000256" key="3">
    <source>
        <dbReference type="ARBA" id="ARBA00022695"/>
    </source>
</evidence>
<dbReference type="Gene3D" id="3.30.420.10">
    <property type="entry name" value="Ribonuclease H-like superfamily/Ribonuclease H"/>
    <property type="match status" value="1"/>
</dbReference>
<dbReference type="EC" id="2.7.7.49" evidence="1"/>
<keyword evidence="2" id="KW-0808">Transferase</keyword>
<dbReference type="Gene3D" id="1.10.340.70">
    <property type="match status" value="1"/>
</dbReference>
<dbReference type="Gene3D" id="3.10.10.10">
    <property type="entry name" value="HIV Type 1 Reverse Transcriptase, subunit A, domain 1"/>
    <property type="match status" value="1"/>
</dbReference>